<feature type="compositionally biased region" description="Low complexity" evidence="1">
    <location>
        <begin position="17"/>
        <end position="27"/>
    </location>
</feature>
<accession>A0ABS3TWL0</accession>
<gene>
    <name evidence="2" type="ORF">JFY56_22890</name>
</gene>
<name>A0ABS3TWL0_9PSED</name>
<dbReference type="Proteomes" id="UP000669060">
    <property type="component" value="Unassembled WGS sequence"/>
</dbReference>
<proteinExistence type="predicted"/>
<dbReference type="NCBIfam" id="NF045613">
    <property type="entry name" value="PA1571_fam"/>
    <property type="match status" value="1"/>
</dbReference>
<evidence type="ECO:0000313" key="2">
    <source>
        <dbReference type="EMBL" id="MBO3278074.1"/>
    </source>
</evidence>
<dbReference type="InterPro" id="IPR054635">
    <property type="entry name" value="PA1571-like"/>
</dbReference>
<dbReference type="RefSeq" id="WP_208316558.1">
    <property type="nucleotide sequence ID" value="NZ_JAELYA010000011.1"/>
</dbReference>
<comment type="caution">
    <text evidence="2">The sequence shown here is derived from an EMBL/GenBank/DDBJ whole genome shotgun (WGS) entry which is preliminary data.</text>
</comment>
<evidence type="ECO:0000313" key="3">
    <source>
        <dbReference type="Proteomes" id="UP000669060"/>
    </source>
</evidence>
<organism evidence="2 3">
    <name type="scientific">Pseudomonas schmalbachii</name>
    <dbReference type="NCBI Taxonomy" id="2816993"/>
    <lineage>
        <taxon>Bacteria</taxon>
        <taxon>Pseudomonadati</taxon>
        <taxon>Pseudomonadota</taxon>
        <taxon>Gammaproteobacteria</taxon>
        <taxon>Pseudomonadales</taxon>
        <taxon>Pseudomonadaceae</taxon>
        <taxon>Pseudomonas</taxon>
    </lineage>
</organism>
<keyword evidence="3" id="KW-1185">Reference proteome</keyword>
<protein>
    <recommendedName>
        <fullName evidence="4">Multifunctional fatty acid oxidation complex subunit alpha</fullName>
    </recommendedName>
</protein>
<dbReference type="EMBL" id="JAELYA010000011">
    <property type="protein sequence ID" value="MBO3278074.1"/>
    <property type="molecule type" value="Genomic_DNA"/>
</dbReference>
<feature type="region of interest" description="Disordered" evidence="1">
    <location>
        <begin position="1"/>
        <end position="32"/>
    </location>
</feature>
<sequence length="59" mass="6322">MSIQDSRNVEPRPAPQPGAAQQSTGGAIIDAEGHEIPITEEMIQRACKQLDESCDEKSG</sequence>
<evidence type="ECO:0008006" key="4">
    <source>
        <dbReference type="Google" id="ProtNLM"/>
    </source>
</evidence>
<evidence type="ECO:0000256" key="1">
    <source>
        <dbReference type="SAM" id="MobiDB-lite"/>
    </source>
</evidence>
<reference evidence="2 3" key="1">
    <citation type="submission" date="2020-12" db="EMBL/GenBank/DDBJ databases">
        <title>Pseudomonas schmalbachii sp. nov. isolated from millipede gut.</title>
        <authorList>
            <person name="Shelomi M."/>
        </authorList>
    </citation>
    <scope>NUCLEOTIDE SEQUENCE [LARGE SCALE GENOMIC DNA]</scope>
    <source>
        <strain evidence="2 3">Milli4</strain>
    </source>
</reference>